<evidence type="ECO:0000256" key="3">
    <source>
        <dbReference type="ARBA" id="ARBA00022884"/>
    </source>
</evidence>
<feature type="domain" description="Small ribosomal subunit protein uS4 N-terminal" evidence="11">
    <location>
        <begin position="3"/>
        <end position="89"/>
    </location>
</feature>
<keyword evidence="13" id="KW-1185">Reference proteome</keyword>
<dbReference type="CDD" id="cd00165">
    <property type="entry name" value="S4"/>
    <property type="match status" value="1"/>
</dbReference>
<evidence type="ECO:0000256" key="4">
    <source>
        <dbReference type="ARBA" id="ARBA00022980"/>
    </source>
</evidence>
<evidence type="ECO:0000313" key="13">
    <source>
        <dbReference type="Proteomes" id="UP000027395"/>
    </source>
</evidence>
<dbReference type="InterPro" id="IPR036986">
    <property type="entry name" value="S4_RNA-bd_sf"/>
</dbReference>
<proteinExistence type="inferred from homology"/>
<dbReference type="Proteomes" id="UP000027395">
    <property type="component" value="Chromosome"/>
</dbReference>
<dbReference type="GO" id="GO:0015935">
    <property type="term" value="C:small ribosomal subunit"/>
    <property type="evidence" value="ECO:0007669"/>
    <property type="project" value="InterPro"/>
</dbReference>
<dbReference type="PROSITE" id="PS50889">
    <property type="entry name" value="S4"/>
    <property type="match status" value="1"/>
</dbReference>
<dbReference type="PANTHER" id="PTHR11831:SF4">
    <property type="entry name" value="SMALL RIBOSOMAL SUBUNIT PROTEIN US4M"/>
    <property type="match status" value="1"/>
</dbReference>
<accession>A0A073CD74</accession>
<dbReference type="NCBIfam" id="TIGR01017">
    <property type="entry name" value="rpsD_bact"/>
    <property type="match status" value="1"/>
</dbReference>
<dbReference type="GO" id="GO:0019843">
    <property type="term" value="F:rRNA binding"/>
    <property type="evidence" value="ECO:0007669"/>
    <property type="project" value="UniProtKB-UniRule"/>
</dbReference>
<dbReference type="GO" id="GO:0003735">
    <property type="term" value="F:structural constituent of ribosome"/>
    <property type="evidence" value="ECO:0007669"/>
    <property type="project" value="InterPro"/>
</dbReference>
<dbReference type="STRING" id="388467.A19Y_1165"/>
<dbReference type="RefSeq" id="WP_042152756.1">
    <property type="nucleotide sequence ID" value="NZ_CM002803.1"/>
</dbReference>
<sequence>MARYRGPRLRIVRRLGDLPGLTRKSPRKAYPPGQHGQARRKRSEYAVRLEEKQKLRYNYGVSERQLLRYVRKARRAAGSTGQVLLQTLEMRLDNTIFRLGMAPTIPAARQLVSHGHVTVNGSRVNIPSYQCRPGELIGVRNTEKSRELVKANLQYPGLANIPGHLELDKEQLTAKVNSVIEREWVALQINELLVVEFYSRQA</sequence>
<dbReference type="Gene3D" id="3.10.290.10">
    <property type="entry name" value="RNA-binding S4 domain"/>
    <property type="match status" value="1"/>
</dbReference>
<dbReference type="InterPro" id="IPR002942">
    <property type="entry name" value="S4_RNA-bd"/>
</dbReference>
<evidence type="ECO:0000256" key="7">
    <source>
        <dbReference type="HAMAP-Rule" id="MF_01306"/>
    </source>
</evidence>
<dbReference type="GO" id="GO:0042274">
    <property type="term" value="P:ribosomal small subunit biogenesis"/>
    <property type="evidence" value="ECO:0007669"/>
    <property type="project" value="TreeGrafter"/>
</dbReference>
<dbReference type="GeneID" id="77287392"/>
<keyword evidence="3 7" id="KW-0694">RNA-binding</keyword>
<evidence type="ECO:0000259" key="10">
    <source>
        <dbReference type="SMART" id="SM00363"/>
    </source>
</evidence>
<dbReference type="SUPFAM" id="SSF55174">
    <property type="entry name" value="Alpha-L RNA-binding motif"/>
    <property type="match status" value="1"/>
</dbReference>
<dbReference type="EMBL" id="CM002803">
    <property type="protein sequence ID" value="KEI66254.1"/>
    <property type="molecule type" value="Genomic_DNA"/>
</dbReference>
<comment type="subunit">
    <text evidence="7">Part of the 30S ribosomal subunit. Contacts protein S5. The interaction surface between S4 and S5 is involved in control of translational fidelity.</text>
</comment>
<evidence type="ECO:0000256" key="9">
    <source>
        <dbReference type="SAM" id="MobiDB-lite"/>
    </source>
</evidence>
<dbReference type="NCBIfam" id="NF003717">
    <property type="entry name" value="PRK05327.1"/>
    <property type="match status" value="1"/>
</dbReference>
<dbReference type="Pfam" id="PF01479">
    <property type="entry name" value="S4"/>
    <property type="match status" value="1"/>
</dbReference>
<evidence type="ECO:0000313" key="12">
    <source>
        <dbReference type="EMBL" id="KEI66254.1"/>
    </source>
</evidence>
<evidence type="ECO:0000256" key="1">
    <source>
        <dbReference type="ARBA" id="ARBA00007465"/>
    </source>
</evidence>
<keyword evidence="4 7" id="KW-0689">Ribosomal protein</keyword>
<dbReference type="InterPro" id="IPR018079">
    <property type="entry name" value="Ribosomal_uS4_CS"/>
</dbReference>
<keyword evidence="2 7" id="KW-0699">rRNA-binding</keyword>
<gene>
    <name evidence="7 12" type="primary">rpsD</name>
    <name evidence="7" type="synonym">rps4</name>
    <name evidence="12" type="ORF">A19Y_1165</name>
</gene>
<organism evidence="12 13">
    <name type="scientific">Planktothrix agardhii (strain NIVA-CYA 126/8)</name>
    <dbReference type="NCBI Taxonomy" id="388467"/>
    <lineage>
        <taxon>Bacteria</taxon>
        <taxon>Bacillati</taxon>
        <taxon>Cyanobacteriota</taxon>
        <taxon>Cyanophyceae</taxon>
        <taxon>Oscillatoriophycideae</taxon>
        <taxon>Oscillatoriales</taxon>
        <taxon>Microcoleaceae</taxon>
        <taxon>Planktothrix</taxon>
    </lineage>
</organism>
<comment type="function">
    <text evidence="7">With S5 and S12 plays an important role in translational accuracy.</text>
</comment>
<dbReference type="HAMAP" id="MF_01306_B">
    <property type="entry name" value="Ribosomal_uS4_B"/>
    <property type="match status" value="1"/>
</dbReference>
<dbReference type="SMART" id="SM01390">
    <property type="entry name" value="Ribosomal_S4"/>
    <property type="match status" value="1"/>
</dbReference>
<dbReference type="SMART" id="SM00363">
    <property type="entry name" value="S4"/>
    <property type="match status" value="1"/>
</dbReference>
<protein>
    <recommendedName>
        <fullName evidence="6 7">Small ribosomal subunit protein uS4</fullName>
    </recommendedName>
</protein>
<comment type="function">
    <text evidence="7">One of the primary rRNA binding proteins, it binds directly to 16S rRNA where it nucleates assembly of the body of the 30S subunit.</text>
</comment>
<name>A0A073CD74_PLAA1</name>
<dbReference type="Pfam" id="PF00163">
    <property type="entry name" value="Ribosomal_S4"/>
    <property type="match status" value="1"/>
</dbReference>
<keyword evidence="5 7" id="KW-0687">Ribonucleoprotein</keyword>
<dbReference type="AlphaFoldDB" id="A0A073CD74"/>
<dbReference type="PANTHER" id="PTHR11831">
    <property type="entry name" value="30S 40S RIBOSOMAL PROTEIN"/>
    <property type="match status" value="1"/>
</dbReference>
<dbReference type="Gene3D" id="1.10.1050.10">
    <property type="entry name" value="Ribosomal Protein S4 Delta 41, Chain A, domain 1"/>
    <property type="match status" value="1"/>
</dbReference>
<dbReference type="GO" id="GO:0006412">
    <property type="term" value="P:translation"/>
    <property type="evidence" value="ECO:0007669"/>
    <property type="project" value="UniProtKB-UniRule"/>
</dbReference>
<dbReference type="PATRIC" id="fig|388467.6.peg.1105"/>
<feature type="region of interest" description="Disordered" evidence="9">
    <location>
        <begin position="16"/>
        <end position="44"/>
    </location>
</feature>
<dbReference type="InterPro" id="IPR005709">
    <property type="entry name" value="Ribosomal_uS4_bac-type"/>
</dbReference>
<dbReference type="HOGENOM" id="CLU_092403_0_5_3"/>
<feature type="domain" description="RNA-binding S4" evidence="10">
    <location>
        <begin position="90"/>
        <end position="154"/>
    </location>
</feature>
<evidence type="ECO:0000256" key="5">
    <source>
        <dbReference type="ARBA" id="ARBA00023274"/>
    </source>
</evidence>
<comment type="similarity">
    <text evidence="1 7 8">Belongs to the universal ribosomal protein uS4 family.</text>
</comment>
<evidence type="ECO:0000256" key="6">
    <source>
        <dbReference type="ARBA" id="ARBA00035254"/>
    </source>
</evidence>
<dbReference type="InterPro" id="IPR022801">
    <property type="entry name" value="Ribosomal_uS4"/>
</dbReference>
<reference evidence="12 13" key="1">
    <citation type="journal article" date="2014" name="Appl. Environ. Microbiol.">
        <title>Elucidation of insertion elements encoded on plasmids and in vitro construction of shuttle vectors from the toxic cyanobacterium Planktothrix.</title>
        <authorList>
            <person name="Christiansen G."/>
            <person name="Goesmann A."/>
            <person name="Kurmayer R."/>
        </authorList>
    </citation>
    <scope>NUCLEOTIDE SEQUENCE [LARGE SCALE GENOMIC DNA]</scope>
    <source>
        <strain evidence="12 13">NIVA-CYA 126/8</strain>
    </source>
</reference>
<evidence type="ECO:0000256" key="2">
    <source>
        <dbReference type="ARBA" id="ARBA00022730"/>
    </source>
</evidence>
<evidence type="ECO:0000259" key="11">
    <source>
        <dbReference type="SMART" id="SM01390"/>
    </source>
</evidence>
<dbReference type="PROSITE" id="PS00632">
    <property type="entry name" value="RIBOSOMAL_S4"/>
    <property type="match status" value="1"/>
</dbReference>
<evidence type="ECO:0000256" key="8">
    <source>
        <dbReference type="RuleBase" id="RU003699"/>
    </source>
</evidence>
<dbReference type="FunFam" id="3.10.290.10:FF:000001">
    <property type="entry name" value="30S ribosomal protein S4"/>
    <property type="match status" value="1"/>
</dbReference>
<dbReference type="eggNOG" id="COG0522">
    <property type="taxonomic scope" value="Bacteria"/>
</dbReference>
<dbReference type="InterPro" id="IPR001912">
    <property type="entry name" value="Ribosomal_uS4_N"/>
</dbReference>
<dbReference type="FunFam" id="1.10.1050.10:FF:000002">
    <property type="entry name" value="30S ribosomal protein S4, chloroplastic"/>
    <property type="match status" value="1"/>
</dbReference>